<keyword evidence="3" id="KW-1185">Reference proteome</keyword>
<organism evidence="2 3">
    <name type="scientific">Streptomyces coerulescens</name>
    <dbReference type="NCBI Taxonomy" id="29304"/>
    <lineage>
        <taxon>Bacteria</taxon>
        <taxon>Bacillati</taxon>
        <taxon>Actinomycetota</taxon>
        <taxon>Actinomycetes</taxon>
        <taxon>Kitasatosporales</taxon>
        <taxon>Streptomycetaceae</taxon>
        <taxon>Streptomyces</taxon>
    </lineage>
</organism>
<dbReference type="Proteomes" id="UP001596263">
    <property type="component" value="Unassembled WGS sequence"/>
</dbReference>
<evidence type="ECO:0000256" key="1">
    <source>
        <dbReference type="SAM" id="MobiDB-lite"/>
    </source>
</evidence>
<dbReference type="EMBL" id="JBHSKM010000045">
    <property type="protein sequence ID" value="MFC5220091.1"/>
    <property type="molecule type" value="Genomic_DNA"/>
</dbReference>
<gene>
    <name evidence="2" type="ORF">ACFPQ9_40405</name>
</gene>
<protein>
    <submittedName>
        <fullName evidence="2">Uncharacterized protein</fullName>
    </submittedName>
</protein>
<sequence length="277" mass="30293">MATPDVLTIETPAGIVRATAGPRRTDAVVFELHGAMRGSVHVTGTQHPYYWDQFTAVRACLGPVDAFETTAPDEALPRLARGHSGYHGSLTRYPGDYGDLPDVSVYPLSTAAGNEPTPKAAATLTAVLRACADAVAHRDDLPLILDASRLRKTPGLLRFLSWAAAHANSETVRYAEESQAAARELKGAVTLWWTIARLFTAHPHPVLLPMLADDEGSLARLVNVLEWKAPYCFERAAEERARAEKFRAEVASLRTQQQRGRSRRRGAESYPGTKEKV</sequence>
<dbReference type="RefSeq" id="WP_380864570.1">
    <property type="nucleotide sequence ID" value="NZ_JBHSKM010000045.1"/>
</dbReference>
<name>A0ABW0CYH1_STRCD</name>
<accession>A0ABW0CYH1</accession>
<proteinExistence type="predicted"/>
<reference evidence="3" key="1">
    <citation type="journal article" date="2019" name="Int. J. Syst. Evol. Microbiol.">
        <title>The Global Catalogue of Microorganisms (GCM) 10K type strain sequencing project: providing services to taxonomists for standard genome sequencing and annotation.</title>
        <authorList>
            <consortium name="The Broad Institute Genomics Platform"/>
            <consortium name="The Broad Institute Genome Sequencing Center for Infectious Disease"/>
            <person name="Wu L."/>
            <person name="Ma J."/>
        </authorList>
    </citation>
    <scope>NUCLEOTIDE SEQUENCE [LARGE SCALE GENOMIC DNA]</scope>
    <source>
        <strain evidence="3">KCTC 42586</strain>
    </source>
</reference>
<comment type="caution">
    <text evidence="2">The sequence shown here is derived from an EMBL/GenBank/DDBJ whole genome shotgun (WGS) entry which is preliminary data.</text>
</comment>
<feature type="region of interest" description="Disordered" evidence="1">
    <location>
        <begin position="251"/>
        <end position="277"/>
    </location>
</feature>
<evidence type="ECO:0000313" key="2">
    <source>
        <dbReference type="EMBL" id="MFC5220091.1"/>
    </source>
</evidence>
<evidence type="ECO:0000313" key="3">
    <source>
        <dbReference type="Proteomes" id="UP001596263"/>
    </source>
</evidence>